<protein>
    <submittedName>
        <fullName evidence="1">Uncharacterized protein</fullName>
    </submittedName>
</protein>
<accession>A0A0A8Y3F8</accession>
<reference evidence="1" key="1">
    <citation type="submission" date="2014-09" db="EMBL/GenBank/DDBJ databases">
        <authorList>
            <person name="Magalhaes I.L.F."/>
            <person name="Oliveira U."/>
            <person name="Santos F.R."/>
            <person name="Vidigal T.H.D.A."/>
            <person name="Brescovit A.D."/>
            <person name="Santos A.J."/>
        </authorList>
    </citation>
    <scope>NUCLEOTIDE SEQUENCE</scope>
    <source>
        <tissue evidence="1">Shoot tissue taken approximately 20 cm above the soil surface</tissue>
    </source>
</reference>
<name>A0A0A8Y3F8_ARUDO</name>
<evidence type="ECO:0000313" key="1">
    <source>
        <dbReference type="EMBL" id="JAD18322.1"/>
    </source>
</evidence>
<reference evidence="1" key="2">
    <citation type="journal article" date="2015" name="Data Brief">
        <title>Shoot transcriptome of the giant reed, Arundo donax.</title>
        <authorList>
            <person name="Barrero R.A."/>
            <person name="Guerrero F.D."/>
            <person name="Moolhuijzen P."/>
            <person name="Goolsby J.A."/>
            <person name="Tidwell J."/>
            <person name="Bellgard S.E."/>
            <person name="Bellgard M.I."/>
        </authorList>
    </citation>
    <scope>NUCLEOTIDE SEQUENCE</scope>
    <source>
        <tissue evidence="1">Shoot tissue taken approximately 20 cm above the soil surface</tissue>
    </source>
</reference>
<organism evidence="1">
    <name type="scientific">Arundo donax</name>
    <name type="common">Giant reed</name>
    <name type="synonym">Donax arundinaceus</name>
    <dbReference type="NCBI Taxonomy" id="35708"/>
    <lineage>
        <taxon>Eukaryota</taxon>
        <taxon>Viridiplantae</taxon>
        <taxon>Streptophyta</taxon>
        <taxon>Embryophyta</taxon>
        <taxon>Tracheophyta</taxon>
        <taxon>Spermatophyta</taxon>
        <taxon>Magnoliopsida</taxon>
        <taxon>Liliopsida</taxon>
        <taxon>Poales</taxon>
        <taxon>Poaceae</taxon>
        <taxon>PACMAD clade</taxon>
        <taxon>Arundinoideae</taxon>
        <taxon>Arundineae</taxon>
        <taxon>Arundo</taxon>
    </lineage>
</organism>
<proteinExistence type="predicted"/>
<sequence>MIGGTKRGEQLLIS</sequence>
<dbReference type="EMBL" id="GBRH01279573">
    <property type="protein sequence ID" value="JAD18322.1"/>
    <property type="molecule type" value="Transcribed_RNA"/>
</dbReference>